<feature type="signal peptide" evidence="1">
    <location>
        <begin position="1"/>
        <end position="26"/>
    </location>
</feature>
<proteinExistence type="predicted"/>
<organism evidence="2 3">
    <name type="scientific">Krasilnikovia cinnamomea</name>
    <dbReference type="NCBI Taxonomy" id="349313"/>
    <lineage>
        <taxon>Bacteria</taxon>
        <taxon>Bacillati</taxon>
        <taxon>Actinomycetota</taxon>
        <taxon>Actinomycetes</taxon>
        <taxon>Micromonosporales</taxon>
        <taxon>Micromonosporaceae</taxon>
        <taxon>Krasilnikovia</taxon>
    </lineage>
</organism>
<feature type="chain" id="PRO_5020304680" description="Glycosyl hydrolase family 32" evidence="1">
    <location>
        <begin position="27"/>
        <end position="815"/>
    </location>
</feature>
<dbReference type="EMBL" id="SHKY01000001">
    <property type="protein sequence ID" value="RZU53228.1"/>
    <property type="molecule type" value="Genomic_DNA"/>
</dbReference>
<name>A0A4Q7ZQ46_9ACTN</name>
<dbReference type="InterPro" id="IPR023296">
    <property type="entry name" value="Glyco_hydro_beta-prop_sf"/>
</dbReference>
<keyword evidence="1" id="KW-0732">Signal</keyword>
<evidence type="ECO:0000313" key="2">
    <source>
        <dbReference type="EMBL" id="RZU53228.1"/>
    </source>
</evidence>
<accession>A0A4Q7ZQ46</accession>
<gene>
    <name evidence="2" type="ORF">EV385_5128</name>
</gene>
<dbReference type="Gene3D" id="2.60.120.260">
    <property type="entry name" value="Galactose-binding domain-like"/>
    <property type="match status" value="2"/>
</dbReference>
<dbReference type="RefSeq" id="WP_242625072.1">
    <property type="nucleotide sequence ID" value="NZ_SHKY01000001.1"/>
</dbReference>
<reference evidence="2 3" key="1">
    <citation type="submission" date="2019-02" db="EMBL/GenBank/DDBJ databases">
        <title>Sequencing the genomes of 1000 actinobacteria strains.</title>
        <authorList>
            <person name="Klenk H.-P."/>
        </authorList>
    </citation>
    <scope>NUCLEOTIDE SEQUENCE [LARGE SCALE GENOMIC DNA]</scope>
    <source>
        <strain evidence="2 3">DSM 45162</strain>
    </source>
</reference>
<protein>
    <recommendedName>
        <fullName evidence="4">Glycosyl hydrolase family 32</fullName>
    </recommendedName>
</protein>
<evidence type="ECO:0000313" key="3">
    <source>
        <dbReference type="Proteomes" id="UP000292564"/>
    </source>
</evidence>
<dbReference type="AlphaFoldDB" id="A0A4Q7ZQ46"/>
<sequence>MVRTRAIIGFAAVPTLVLGVAATAVAAGASAGTGYVPELTEPRLVPNAGFEESATAPARWVVTGTASVVGAPVHGGDRALRTVDESGATGVSVRSQALSAGPGERLTASVWAQRGVGLAGTLELRFWRIDGRPAEVANKGRDLADVYGWQLVAVAVTVPDDAVTATVVLHTGAAAEGTTVWDDVSVRSEPAPSRQVPNAGFEELREAPAPTEWAVSGAASLVTEPVSGGRHALRTVDDSTSLEVSVRSRAVPVVPAEKVQATVQAQVLGGGAGALHLEFSRADGSTEDSWQESSDVVPVSGWQTVAVAMPVPEQAAFLTVRIGSSTAATGTTVWDEVRLRSSADVGYVPALGSGSVLFVGDQRVESTDGVTRVVHPGTKTGDPAIPGDLPGVVLPAGSWDANPRIGGTVLSGPDGRYRMWYTAADPTREPPCSYCTGYAESADGIHWDRSLHPGSVFPASPGGVVGNPRYTPADPVSARYFMLYAGGRSYFAASSPDGAAWAPLNGGQPILPGWDVGNVGYDPARGVFVAMTKQWTETAPYGPRTVWVSTSPDFVTWSPPRLAMSADVRDQDMVVAKNPADPTVLSEIYGMPAVRYGEQYLGLPWMFDITHSPTPRGDPGPDIGRSHIQLAASQDLLSWSRPARDDIITPGPAGSWDWGFQLTGTTMLTVGDQVWLYYSAFAGEHSCTAAKVAQGICTVPQGKARIGLITWPRDRFVSFRAGRGGGTLTTRPLAPTGSRLVVNVAPGEGELRAEVLTADGDPVPGYTLDDAEPVTADTLRTAVRWRAGDHLPDTGRPIRLRFSLTGGDLYSYAFT</sequence>
<evidence type="ECO:0000256" key="1">
    <source>
        <dbReference type="SAM" id="SignalP"/>
    </source>
</evidence>
<dbReference type="Gene3D" id="2.115.10.20">
    <property type="entry name" value="Glycosyl hydrolase domain, family 43"/>
    <property type="match status" value="2"/>
</dbReference>
<comment type="caution">
    <text evidence="2">The sequence shown here is derived from an EMBL/GenBank/DDBJ whole genome shotgun (WGS) entry which is preliminary data.</text>
</comment>
<keyword evidence="3" id="KW-1185">Reference proteome</keyword>
<dbReference type="SUPFAM" id="SSF75005">
    <property type="entry name" value="Arabinanase/levansucrase/invertase"/>
    <property type="match status" value="2"/>
</dbReference>
<dbReference type="Proteomes" id="UP000292564">
    <property type="component" value="Unassembled WGS sequence"/>
</dbReference>
<evidence type="ECO:0008006" key="4">
    <source>
        <dbReference type="Google" id="ProtNLM"/>
    </source>
</evidence>